<evidence type="ECO:0000313" key="14">
    <source>
        <dbReference type="Proteomes" id="UP000265515"/>
    </source>
</evidence>
<dbReference type="InterPro" id="IPR012337">
    <property type="entry name" value="RNaseH-like_sf"/>
</dbReference>
<dbReference type="Gene3D" id="3.30.70.270">
    <property type="match status" value="2"/>
</dbReference>
<keyword evidence="8" id="KW-0511">Multifunctional enzyme</keyword>
<dbReference type="PROSITE" id="PS50878">
    <property type="entry name" value="RT_POL"/>
    <property type="match status" value="1"/>
</dbReference>
<keyword evidence="7" id="KW-0695">RNA-directed DNA polymerase</keyword>
<evidence type="ECO:0000313" key="13">
    <source>
        <dbReference type="EMBL" id="GBG63520.1"/>
    </source>
</evidence>
<evidence type="ECO:0000256" key="5">
    <source>
        <dbReference type="ARBA" id="ARBA00022759"/>
    </source>
</evidence>
<dbReference type="SUPFAM" id="SSF56672">
    <property type="entry name" value="DNA/RNA polymerases"/>
    <property type="match status" value="1"/>
</dbReference>
<evidence type="ECO:0000256" key="10">
    <source>
        <dbReference type="SAM" id="MobiDB-lite"/>
    </source>
</evidence>
<keyword evidence="9" id="KW-0175">Coiled coil</keyword>
<keyword evidence="3" id="KW-0548">Nucleotidyltransferase</keyword>
<evidence type="ECO:0000259" key="12">
    <source>
        <dbReference type="PROSITE" id="PS50994"/>
    </source>
</evidence>
<dbReference type="GO" id="GO:0003964">
    <property type="term" value="F:RNA-directed DNA polymerase activity"/>
    <property type="evidence" value="ECO:0007669"/>
    <property type="project" value="UniProtKB-KW"/>
</dbReference>
<dbReference type="Pfam" id="PF17919">
    <property type="entry name" value="RT_RNaseH_2"/>
    <property type="match status" value="1"/>
</dbReference>
<accession>A0A388K0C8</accession>
<evidence type="ECO:0000256" key="1">
    <source>
        <dbReference type="ARBA" id="ARBA00022670"/>
    </source>
</evidence>
<proteinExistence type="predicted"/>
<dbReference type="GO" id="GO:0003676">
    <property type="term" value="F:nucleic acid binding"/>
    <property type="evidence" value="ECO:0007669"/>
    <property type="project" value="InterPro"/>
</dbReference>
<dbReference type="SUPFAM" id="SSF50630">
    <property type="entry name" value="Acid proteases"/>
    <property type="match status" value="1"/>
</dbReference>
<protein>
    <recommendedName>
        <fullName evidence="15">Reverse transcriptase</fullName>
    </recommendedName>
</protein>
<dbReference type="CDD" id="cd01647">
    <property type="entry name" value="RT_LTR"/>
    <property type="match status" value="1"/>
</dbReference>
<dbReference type="Gramene" id="GBG63520">
    <property type="protein sequence ID" value="GBG63520"/>
    <property type="gene ID" value="CBR_g38588"/>
</dbReference>
<dbReference type="EMBL" id="BFEA01000040">
    <property type="protein sequence ID" value="GBG63520.1"/>
    <property type="molecule type" value="Genomic_DNA"/>
</dbReference>
<name>A0A388K0C8_CHABU</name>
<evidence type="ECO:0008006" key="15">
    <source>
        <dbReference type="Google" id="ProtNLM"/>
    </source>
</evidence>
<evidence type="ECO:0000256" key="6">
    <source>
        <dbReference type="ARBA" id="ARBA00022801"/>
    </source>
</evidence>
<dbReference type="CDD" id="cd00303">
    <property type="entry name" value="retropepsin_like"/>
    <property type="match status" value="1"/>
</dbReference>
<keyword evidence="2" id="KW-0808">Transferase</keyword>
<feature type="compositionally biased region" description="Low complexity" evidence="10">
    <location>
        <begin position="139"/>
        <end position="149"/>
    </location>
</feature>
<dbReference type="AlphaFoldDB" id="A0A388K0C8"/>
<evidence type="ECO:0000256" key="3">
    <source>
        <dbReference type="ARBA" id="ARBA00022695"/>
    </source>
</evidence>
<feature type="compositionally biased region" description="Polar residues" evidence="10">
    <location>
        <begin position="272"/>
        <end position="289"/>
    </location>
</feature>
<keyword evidence="6" id="KW-0378">Hydrolase</keyword>
<dbReference type="Pfam" id="PF08284">
    <property type="entry name" value="RVP_2"/>
    <property type="match status" value="1"/>
</dbReference>
<dbReference type="CDD" id="cd09274">
    <property type="entry name" value="RNase_HI_RT_Ty3"/>
    <property type="match status" value="1"/>
</dbReference>
<dbReference type="Pfam" id="PF00665">
    <property type="entry name" value="rve"/>
    <property type="match status" value="1"/>
</dbReference>
<dbReference type="GO" id="GO:0008233">
    <property type="term" value="F:peptidase activity"/>
    <property type="evidence" value="ECO:0007669"/>
    <property type="project" value="UniProtKB-KW"/>
</dbReference>
<dbReference type="InterPro" id="IPR000477">
    <property type="entry name" value="RT_dom"/>
</dbReference>
<feature type="coiled-coil region" evidence="9">
    <location>
        <begin position="71"/>
        <end position="105"/>
    </location>
</feature>
<dbReference type="InterPro" id="IPR021109">
    <property type="entry name" value="Peptidase_aspartic_dom_sf"/>
</dbReference>
<evidence type="ECO:0000256" key="4">
    <source>
        <dbReference type="ARBA" id="ARBA00022722"/>
    </source>
</evidence>
<dbReference type="InterPro" id="IPR041588">
    <property type="entry name" value="Integrase_H2C2"/>
</dbReference>
<feature type="domain" description="Integrase catalytic" evidence="12">
    <location>
        <begin position="969"/>
        <end position="1080"/>
    </location>
</feature>
<dbReference type="Gene3D" id="3.10.10.10">
    <property type="entry name" value="HIV Type 1 Reverse Transcriptase, subunit A, domain 1"/>
    <property type="match status" value="1"/>
</dbReference>
<keyword evidence="4" id="KW-0540">Nuclease</keyword>
<dbReference type="InterPro" id="IPR050951">
    <property type="entry name" value="Retrovirus_Pol_polyprotein"/>
</dbReference>
<evidence type="ECO:0000256" key="8">
    <source>
        <dbReference type="ARBA" id="ARBA00023268"/>
    </source>
</evidence>
<dbReference type="Proteomes" id="UP000265515">
    <property type="component" value="Unassembled WGS sequence"/>
</dbReference>
<dbReference type="Gene3D" id="1.10.340.70">
    <property type="match status" value="1"/>
</dbReference>
<dbReference type="PANTHER" id="PTHR37984">
    <property type="entry name" value="PROTEIN CBG26694"/>
    <property type="match status" value="1"/>
</dbReference>
<keyword evidence="1" id="KW-0645">Protease</keyword>
<dbReference type="Pfam" id="PF17921">
    <property type="entry name" value="Integrase_H2C2"/>
    <property type="match status" value="1"/>
</dbReference>
<dbReference type="InterPro" id="IPR043502">
    <property type="entry name" value="DNA/RNA_pol_sf"/>
</dbReference>
<feature type="compositionally biased region" description="Polar residues" evidence="10">
    <location>
        <begin position="160"/>
        <end position="171"/>
    </location>
</feature>
<reference evidence="13 14" key="1">
    <citation type="journal article" date="2018" name="Cell">
        <title>The Chara Genome: Secondary Complexity and Implications for Plant Terrestrialization.</title>
        <authorList>
            <person name="Nishiyama T."/>
            <person name="Sakayama H."/>
            <person name="Vries J.D."/>
            <person name="Buschmann H."/>
            <person name="Saint-Marcoux D."/>
            <person name="Ullrich K.K."/>
            <person name="Haas F.B."/>
            <person name="Vanderstraeten L."/>
            <person name="Becker D."/>
            <person name="Lang D."/>
            <person name="Vosolsobe S."/>
            <person name="Rombauts S."/>
            <person name="Wilhelmsson P.K.I."/>
            <person name="Janitza P."/>
            <person name="Kern R."/>
            <person name="Heyl A."/>
            <person name="Rumpler F."/>
            <person name="Villalobos L.I.A.C."/>
            <person name="Clay J.M."/>
            <person name="Skokan R."/>
            <person name="Toyoda A."/>
            <person name="Suzuki Y."/>
            <person name="Kagoshima H."/>
            <person name="Schijlen E."/>
            <person name="Tajeshwar N."/>
            <person name="Catarino B."/>
            <person name="Hetherington A.J."/>
            <person name="Saltykova A."/>
            <person name="Bonnot C."/>
            <person name="Breuninger H."/>
            <person name="Symeonidi A."/>
            <person name="Radhakrishnan G.V."/>
            <person name="Van Nieuwerburgh F."/>
            <person name="Deforce D."/>
            <person name="Chang C."/>
            <person name="Karol K.G."/>
            <person name="Hedrich R."/>
            <person name="Ulvskov P."/>
            <person name="Glockner G."/>
            <person name="Delwiche C.F."/>
            <person name="Petrasek J."/>
            <person name="Van de Peer Y."/>
            <person name="Friml J."/>
            <person name="Beilby M."/>
            <person name="Dolan L."/>
            <person name="Kohara Y."/>
            <person name="Sugano S."/>
            <person name="Fujiyama A."/>
            <person name="Delaux P.-M."/>
            <person name="Quint M."/>
            <person name="TheiBen G."/>
            <person name="Hagemann M."/>
            <person name="Harholt J."/>
            <person name="Dunand C."/>
            <person name="Zachgo S."/>
            <person name="Langdale J."/>
            <person name="Maumus F."/>
            <person name="Straeten D.V.D."/>
            <person name="Gould S.B."/>
            <person name="Rensing S.A."/>
        </authorList>
    </citation>
    <scope>NUCLEOTIDE SEQUENCE [LARGE SCALE GENOMIC DNA]</scope>
    <source>
        <strain evidence="13 14">S276</strain>
    </source>
</reference>
<dbReference type="InterPro" id="IPR043128">
    <property type="entry name" value="Rev_trsase/Diguanyl_cyclase"/>
</dbReference>
<dbReference type="GO" id="GO:0015074">
    <property type="term" value="P:DNA integration"/>
    <property type="evidence" value="ECO:0007669"/>
    <property type="project" value="InterPro"/>
</dbReference>
<dbReference type="InterPro" id="IPR001584">
    <property type="entry name" value="Integrase_cat-core"/>
</dbReference>
<feature type="region of interest" description="Disordered" evidence="10">
    <location>
        <begin position="260"/>
        <end position="289"/>
    </location>
</feature>
<organism evidence="13 14">
    <name type="scientific">Chara braunii</name>
    <name type="common">Braun's stonewort</name>
    <dbReference type="NCBI Taxonomy" id="69332"/>
    <lineage>
        <taxon>Eukaryota</taxon>
        <taxon>Viridiplantae</taxon>
        <taxon>Streptophyta</taxon>
        <taxon>Charophyceae</taxon>
        <taxon>Charales</taxon>
        <taxon>Characeae</taxon>
        <taxon>Chara</taxon>
    </lineage>
</organism>
<gene>
    <name evidence="13" type="ORF">CBR_g38588</name>
</gene>
<evidence type="ECO:0000256" key="2">
    <source>
        <dbReference type="ARBA" id="ARBA00022679"/>
    </source>
</evidence>
<dbReference type="PANTHER" id="PTHR37984:SF5">
    <property type="entry name" value="PROTEIN NYNRIN-LIKE"/>
    <property type="match status" value="1"/>
</dbReference>
<dbReference type="FunFam" id="3.30.70.270:FF:000020">
    <property type="entry name" value="Transposon Tf2-6 polyprotein-like Protein"/>
    <property type="match status" value="1"/>
</dbReference>
<evidence type="ECO:0000256" key="7">
    <source>
        <dbReference type="ARBA" id="ARBA00022918"/>
    </source>
</evidence>
<feature type="domain" description="Reverse transcriptase" evidence="11">
    <location>
        <begin position="450"/>
        <end position="629"/>
    </location>
</feature>
<dbReference type="InterPro" id="IPR041577">
    <property type="entry name" value="RT_RNaseH_2"/>
</dbReference>
<dbReference type="Pfam" id="PF00078">
    <property type="entry name" value="RVT_1"/>
    <property type="match status" value="1"/>
</dbReference>
<dbReference type="GO" id="GO:0006508">
    <property type="term" value="P:proteolysis"/>
    <property type="evidence" value="ECO:0007669"/>
    <property type="project" value="UniProtKB-KW"/>
</dbReference>
<dbReference type="Gene3D" id="3.30.420.10">
    <property type="entry name" value="Ribonuclease H-like superfamily/Ribonuclease H"/>
    <property type="match status" value="1"/>
</dbReference>
<dbReference type="PROSITE" id="PS50994">
    <property type="entry name" value="INTEGRASE"/>
    <property type="match status" value="1"/>
</dbReference>
<keyword evidence="5" id="KW-0255">Endonuclease</keyword>
<comment type="caution">
    <text evidence="13">The sequence shown here is derived from an EMBL/GenBank/DDBJ whole genome shotgun (WGS) entry which is preliminary data.</text>
</comment>
<dbReference type="GO" id="GO:0004519">
    <property type="term" value="F:endonuclease activity"/>
    <property type="evidence" value="ECO:0007669"/>
    <property type="project" value="UniProtKB-KW"/>
</dbReference>
<sequence>MLAAASEADKPHLQALLDAAVKREQEEEKERKEGLLKNCEAILETVSSLTREQCLEQLKNILSALTDVRKLEDHTNQIAEVFKQMKKLQDDLTDMTSKYRDLTLQIADIRQSQVITPLPLPPGSSAALQTMSASHTLSSTSSNLQVSSSGPAAGTDPAAVSTSSTAGNSVSAAAPSTRPANADPNFTSHYVDRKVVPMPSKYDGKEDVESWISSMRAYFKVLGTSKETQSVILGMNVGPVVRGHLEVQATRDGVSKLELTRKPESGLEATAAPSTSGEPASNDQQSSLEAQTSAVIKVESCNVLYVEPWEESESIDFHYHLEHWAGMKQQRAQGAVKLIFFKLRINHHYLRVLIDCGATTNFMSPHGIRKVGFGMKQVALQIPCRTQVGNKEVVYSTHAVKGVRCTFDKDKTVTHALNFYVLDKCPFDAVLGLGWLQSQCEWTKWKESLFMVKDAQGIERPVLLDEKHEPQKGGKLCMCIDYRGLNRITRKNAYPLPRIDELLDAAGGCKVFSKIDLKSGYHQIEVDPADQHKTAFKTRDGLYKFTVMPFGLTNAPATFQCLMDKILREQIGRFVVVYLDDILIFSKSMEEHRKHLEEVLTILKKSQLHLNLEKSEFGRDSVIYLGHRSSAAGLEPEATKVEVIRNWPQPTNVSELRSFLGLASYYRKFVPRFSIIARPLSRLTSKNVSYSWDDACSQAFQALKEALVSYPVLRIADPKLTFVVTTDASQYGIGAVLQQDDGDGLRPLKFYSKRMPSEKVATSTYMRELYALRMTLDHWKHYLLGRHFKVFSDHETLKWIKQQSTLSPTLLRWFHEIDIFDFELKHKKGCYNRVADALSRHPEHMTCLVKSYDLRTKLKEELVEHTAKDSELSTILERVRADPSSQPDFHEHEGLILPNHEPLRTHFLDLAHGHSGHFGVAKTYANLLRQFDWPGMKRTVEKFVAECQVCQRIKPCRQKPMGLLTPLPIPDGPGESISVNFTDMGKVSKRGYSQVMVIVDRFSKFLNVIPLPSHAPTDLVIRKFQQKYILQFGAPKTIISDRDPRFISAEWKDFTSQQGITLCMTSGRHPEANGLDSSVP</sequence>
<dbReference type="SUPFAM" id="SSF53098">
    <property type="entry name" value="Ribonuclease H-like"/>
    <property type="match status" value="1"/>
</dbReference>
<evidence type="ECO:0000256" key="9">
    <source>
        <dbReference type="SAM" id="Coils"/>
    </source>
</evidence>
<keyword evidence="14" id="KW-1185">Reference proteome</keyword>
<dbReference type="InterPro" id="IPR036397">
    <property type="entry name" value="RNaseH_sf"/>
</dbReference>
<feature type="region of interest" description="Disordered" evidence="10">
    <location>
        <begin position="139"/>
        <end position="187"/>
    </location>
</feature>
<dbReference type="FunFam" id="3.10.10.10:FF:000007">
    <property type="entry name" value="Retrovirus-related Pol polyprotein from transposon 17.6-like Protein"/>
    <property type="match status" value="1"/>
</dbReference>
<evidence type="ECO:0000259" key="11">
    <source>
        <dbReference type="PROSITE" id="PS50878"/>
    </source>
</evidence>